<organism evidence="3">
    <name type="scientific">Ajellomyces capsulatus (strain H88)</name>
    <name type="common">Darling's disease fungus</name>
    <name type="synonym">Histoplasma capsulatum</name>
    <dbReference type="NCBI Taxonomy" id="544711"/>
    <lineage>
        <taxon>Eukaryota</taxon>
        <taxon>Fungi</taxon>
        <taxon>Dikarya</taxon>
        <taxon>Ascomycota</taxon>
        <taxon>Pezizomycotina</taxon>
        <taxon>Eurotiomycetes</taxon>
        <taxon>Eurotiomycetidae</taxon>
        <taxon>Onygenales</taxon>
        <taxon>Ajellomycetaceae</taxon>
        <taxon>Histoplasma</taxon>
    </lineage>
</organism>
<reference evidence="3" key="1">
    <citation type="submission" date="2008-07" db="EMBL/GenBank/DDBJ databases">
        <title>Annotation of Ajellomyces capsulatus strain H88.</title>
        <authorList>
            <person name="Champion M."/>
            <person name="Cuomo C."/>
            <person name="Ma L.-J."/>
            <person name="Henn M.R."/>
            <person name="Sil A."/>
            <person name="Goldman B."/>
            <person name="Young S.K."/>
            <person name="Kodira C.D."/>
            <person name="Zeng Q."/>
            <person name="Koehrsen M."/>
            <person name="Alvarado L."/>
            <person name="Berlin A."/>
            <person name="Borenstein D."/>
            <person name="Chen Z."/>
            <person name="Engels R."/>
            <person name="Freedman E."/>
            <person name="Gellesch M."/>
            <person name="Goldberg J."/>
            <person name="Griggs A."/>
            <person name="Gujja S."/>
            <person name="Heiman D."/>
            <person name="Hepburn T."/>
            <person name="Howarth C."/>
            <person name="Jen D."/>
            <person name="Larson L."/>
            <person name="Lewis B."/>
            <person name="Mehta T."/>
            <person name="Park D."/>
            <person name="Pearson M."/>
            <person name="Roberts A."/>
            <person name="Saif S."/>
            <person name="Shea T."/>
            <person name="Shenoy N."/>
            <person name="Sisk P."/>
            <person name="Stolte C."/>
            <person name="Sykes S."/>
            <person name="Walk T."/>
            <person name="White J."/>
            <person name="Yandava C."/>
            <person name="Klein B."/>
            <person name="McEwen J.G."/>
            <person name="Puccia R."/>
            <person name="Goldman G.H."/>
            <person name="Felipe M.S."/>
            <person name="Nino-Vega G."/>
            <person name="San-Blas G."/>
            <person name="Taylor J."/>
            <person name="Mendoza L."/>
            <person name="Galagan J."/>
            <person name="Nusbaum C."/>
            <person name="Birren B."/>
        </authorList>
    </citation>
    <scope>NUCLEOTIDE SEQUENCE [LARGE SCALE GENOMIC DNA]</scope>
    <source>
        <strain evidence="3">H88</strain>
    </source>
</reference>
<proteinExistence type="predicted"/>
<sequence length="147" mass="16344">MRRIAGNSESKQDEFLPPHQKAQSLTQTAASPKPCFPKAESLDGILTYLQLCPLNRWSFGLDHSRRSACADIFLGGSYRMPRRVPIAQWLSFEHFNGSGGTMENSLNNGYLISSSMQFAQVLANDMPHAIQDGVSDGWPWEMPLANT</sequence>
<gene>
    <name evidence="2" type="ORF">HCEG_00111</name>
</gene>
<evidence type="ECO:0000313" key="3">
    <source>
        <dbReference type="Proteomes" id="UP000008142"/>
    </source>
</evidence>
<feature type="compositionally biased region" description="Polar residues" evidence="1">
    <location>
        <begin position="21"/>
        <end position="30"/>
    </location>
</feature>
<name>F0U7H2_AJEC8</name>
<feature type="region of interest" description="Disordered" evidence="1">
    <location>
        <begin position="1"/>
        <end position="32"/>
    </location>
</feature>
<dbReference type="OMA" id="WEMPLAN"/>
<dbReference type="HOGENOM" id="CLU_1795924_0_0_1"/>
<protein>
    <submittedName>
        <fullName evidence="2">Predicted protein</fullName>
    </submittedName>
</protein>
<evidence type="ECO:0000313" key="2">
    <source>
        <dbReference type="EMBL" id="EGC40749.1"/>
    </source>
</evidence>
<dbReference type="AlphaFoldDB" id="F0U7H2"/>
<accession>F0U7H2</accession>
<dbReference type="EMBL" id="DS990636">
    <property type="protein sequence ID" value="EGC40749.1"/>
    <property type="molecule type" value="Genomic_DNA"/>
</dbReference>
<evidence type="ECO:0000256" key="1">
    <source>
        <dbReference type="SAM" id="MobiDB-lite"/>
    </source>
</evidence>
<dbReference type="Proteomes" id="UP000008142">
    <property type="component" value="Unassembled WGS sequence"/>
</dbReference>